<feature type="transmembrane region" description="Helical" evidence="1">
    <location>
        <begin position="154"/>
        <end position="184"/>
    </location>
</feature>
<reference evidence="3 4" key="1">
    <citation type="submission" date="2024-03" db="EMBL/GenBank/DDBJ databases">
        <title>Aquirufa genome sequencing.</title>
        <authorList>
            <person name="Pitt A."/>
            <person name="Hahn M.W."/>
        </authorList>
    </citation>
    <scope>NUCLEOTIDE SEQUENCE [LARGE SCALE GENOMIC DNA]</scope>
    <source>
        <strain evidence="3 4">OSTEICH-129V</strain>
    </source>
</reference>
<dbReference type="EMBL" id="JBBKXZ010000001">
    <property type="protein sequence ID" value="MFD3393197.1"/>
    <property type="molecule type" value="Genomic_DNA"/>
</dbReference>
<feature type="transmembrane region" description="Helical" evidence="1">
    <location>
        <begin position="274"/>
        <end position="293"/>
    </location>
</feature>
<evidence type="ECO:0000313" key="3">
    <source>
        <dbReference type="EMBL" id="MFD3393197.1"/>
    </source>
</evidence>
<gene>
    <name evidence="3" type="ORF">U0R10_01055</name>
</gene>
<evidence type="ECO:0000259" key="2">
    <source>
        <dbReference type="Pfam" id="PF13231"/>
    </source>
</evidence>
<keyword evidence="3" id="KW-0328">Glycosyltransferase</keyword>
<feature type="transmembrane region" description="Helical" evidence="1">
    <location>
        <begin position="305"/>
        <end position="326"/>
    </location>
</feature>
<keyword evidence="1" id="KW-0472">Membrane</keyword>
<evidence type="ECO:0000256" key="1">
    <source>
        <dbReference type="SAM" id="Phobius"/>
    </source>
</evidence>
<dbReference type="Pfam" id="PF13231">
    <property type="entry name" value="PMT_2"/>
    <property type="match status" value="1"/>
</dbReference>
<keyword evidence="4" id="KW-1185">Reference proteome</keyword>
<dbReference type="Proteomes" id="UP001598138">
    <property type="component" value="Unassembled WGS sequence"/>
</dbReference>
<evidence type="ECO:0000313" key="4">
    <source>
        <dbReference type="Proteomes" id="UP001598138"/>
    </source>
</evidence>
<feature type="domain" description="Glycosyltransferase RgtA/B/C/D-like" evidence="2">
    <location>
        <begin position="51"/>
        <end position="209"/>
    </location>
</feature>
<sequence length="491" mass="55777">MMIAVGNTNIGGMYDLMQPGKTFTPADFWEPRGIKSWLDSDARGDVSGNSLVHDMLLKIVALIFGKGDGTVRSISVIFNMLTVWLMFFWSRKIYPKITWQIALLAFAVIEPFFVVYSQQARNYATSMFFATASNFFYWKLIYPKPEQGIKSKDLLGWILTSILALFSTYLTALVLVGQGIYALLNLRSKEIWTRLSIGAVIIIIPFLGWMTLGPGQYFLAYQADAGAQYLAYLNANGPIPGWIEAANFSNLLKRTVMILSDLFFWTNDLYAKQGYRFGGVALVLFGYGIYTWLKDFNPEKRRFYLFGLLQILLPILVLIATAINAGTTTGYFIRYAGFGLPFGIFISVGFMEYVFQKPIWIRLVAGLFVFIQAYFLVFAFLPLYQDKSQKYTSSTGRIKNPYIDIADKLRAQYTVGDTILYPSHVINFLNSKHLAGGSYSVADAQLVNLYLSPSDKFIQRIDTLRKDSVILKRKNGTEVLIFDFKQGKYRY</sequence>
<comment type="caution">
    <text evidence="3">The sequence shown here is derived from an EMBL/GenBank/DDBJ whole genome shotgun (WGS) entry which is preliminary data.</text>
</comment>
<dbReference type="GO" id="GO:0016757">
    <property type="term" value="F:glycosyltransferase activity"/>
    <property type="evidence" value="ECO:0007669"/>
    <property type="project" value="UniProtKB-KW"/>
</dbReference>
<keyword evidence="1" id="KW-1133">Transmembrane helix</keyword>
<dbReference type="EC" id="2.4.-.-" evidence="3"/>
<accession>A0ABW6DBW4</accession>
<proteinExistence type="predicted"/>
<dbReference type="InterPro" id="IPR038731">
    <property type="entry name" value="RgtA/B/C-like"/>
</dbReference>
<organism evidence="3 4">
    <name type="scientific">Aquirufa avitistagni</name>
    <dbReference type="NCBI Taxonomy" id="3104728"/>
    <lineage>
        <taxon>Bacteria</taxon>
        <taxon>Pseudomonadati</taxon>
        <taxon>Bacteroidota</taxon>
        <taxon>Cytophagia</taxon>
        <taxon>Cytophagales</taxon>
        <taxon>Flectobacillaceae</taxon>
        <taxon>Aquirufa</taxon>
    </lineage>
</organism>
<dbReference type="RefSeq" id="WP_377981825.1">
    <property type="nucleotide sequence ID" value="NZ_JBBKXZ010000001.1"/>
</dbReference>
<feature type="transmembrane region" description="Helical" evidence="1">
    <location>
        <begin position="191"/>
        <end position="212"/>
    </location>
</feature>
<protein>
    <submittedName>
        <fullName evidence="3">Glycosyltransferase family 39 protein</fullName>
        <ecNumber evidence="3">2.4.-.-</ecNumber>
    </submittedName>
</protein>
<feature type="transmembrane region" description="Helical" evidence="1">
    <location>
        <begin position="97"/>
        <end position="116"/>
    </location>
</feature>
<feature type="transmembrane region" description="Helical" evidence="1">
    <location>
        <begin position="74"/>
        <end position="91"/>
    </location>
</feature>
<keyword evidence="3" id="KW-0808">Transferase</keyword>
<feature type="transmembrane region" description="Helical" evidence="1">
    <location>
        <begin position="363"/>
        <end position="384"/>
    </location>
</feature>
<name>A0ABW6DBW4_9BACT</name>
<keyword evidence="1" id="KW-0812">Transmembrane</keyword>
<feature type="transmembrane region" description="Helical" evidence="1">
    <location>
        <begin position="332"/>
        <end position="351"/>
    </location>
</feature>